<evidence type="ECO:0000256" key="1">
    <source>
        <dbReference type="ARBA" id="ARBA00022723"/>
    </source>
</evidence>
<organism evidence="8 9">
    <name type="scientific">Corchorus olitorius</name>
    <dbReference type="NCBI Taxonomy" id="93759"/>
    <lineage>
        <taxon>Eukaryota</taxon>
        <taxon>Viridiplantae</taxon>
        <taxon>Streptophyta</taxon>
        <taxon>Embryophyta</taxon>
        <taxon>Tracheophyta</taxon>
        <taxon>Spermatophyta</taxon>
        <taxon>Magnoliopsida</taxon>
        <taxon>eudicotyledons</taxon>
        <taxon>Gunneridae</taxon>
        <taxon>Pentapetalae</taxon>
        <taxon>rosids</taxon>
        <taxon>malvids</taxon>
        <taxon>Malvales</taxon>
        <taxon>Malvaceae</taxon>
        <taxon>Grewioideae</taxon>
        <taxon>Apeibeae</taxon>
        <taxon>Corchorus</taxon>
    </lineage>
</organism>
<keyword evidence="9" id="KW-1185">Reference proteome</keyword>
<dbReference type="FunFam" id="2.60.120.330:FF:000017">
    <property type="entry name" value="2-oxoglutarate-dependent dioxygenase DAO"/>
    <property type="match status" value="1"/>
</dbReference>
<name>A0A1R3IDE1_9ROSI</name>
<keyword evidence="2 6" id="KW-0408">Iron</keyword>
<dbReference type="STRING" id="93759.A0A1R3IDE1"/>
<sequence length="318" mass="36093">MGCESQLQIPVIEFTRDLLRGTDGWQSLCKRVREACESFGCFEVVYDKISSHLRDETFSLIKELCNLPVETKRKNFTSKPLHGYYEPGGEFLPFYESFGLDDASNCNSVRSFAELMWPTGHDHFCKTINKLMKELEELSHMIGLMILDGYGLGEKPESMMRHYQLLRVMKYLAPPSGECTEVAMAHTDKFSSAILCENHISGLEIKTKDGEWVKLVPSPSSFVFIVGDLLTAWSNGRMHAANHTVKLSGKKERYSLGAFAVPVEGTIIKAPKEMVDQQHPQLFKDFDYMDFLNYAVSHQSLPIDNAKKLFIYAARPQP</sequence>
<evidence type="ECO:0000313" key="8">
    <source>
        <dbReference type="EMBL" id="OMO80570.1"/>
    </source>
</evidence>
<evidence type="ECO:0000256" key="2">
    <source>
        <dbReference type="ARBA" id="ARBA00023004"/>
    </source>
</evidence>
<evidence type="ECO:0000256" key="3">
    <source>
        <dbReference type="ARBA" id="ARBA00054658"/>
    </source>
</evidence>
<keyword evidence="8" id="KW-0223">Dioxygenase</keyword>
<dbReference type="Proteomes" id="UP000187203">
    <property type="component" value="Unassembled WGS sequence"/>
</dbReference>
<dbReference type="GO" id="GO:0051213">
    <property type="term" value="F:dioxygenase activity"/>
    <property type="evidence" value="ECO:0007669"/>
    <property type="project" value="UniProtKB-KW"/>
</dbReference>
<keyword evidence="1 6" id="KW-0479">Metal-binding</keyword>
<feature type="domain" description="Fe2OG dioxygenase" evidence="7">
    <location>
        <begin position="161"/>
        <end position="262"/>
    </location>
</feature>
<keyword evidence="6" id="KW-0560">Oxidoreductase</keyword>
<dbReference type="Pfam" id="PF14226">
    <property type="entry name" value="DIOX_N"/>
    <property type="match status" value="1"/>
</dbReference>
<dbReference type="Pfam" id="PF03171">
    <property type="entry name" value="2OG-FeII_Oxy"/>
    <property type="match status" value="1"/>
</dbReference>
<dbReference type="Gene3D" id="2.60.120.330">
    <property type="entry name" value="B-lactam Antibiotic, Isopenicillin N Synthase, Chain"/>
    <property type="match status" value="1"/>
</dbReference>
<comment type="function">
    <text evidence="3">2-oxoglutarate-dependent dioxygenase essential for auxin catabolism and maintenance of auxin homeostasis in reproductive organs. Catalyzes the irreversible oxidation of indole-3-acetic acid (IAA) to the biologically inactive 2-oxoindole-3-acetic acid (OxIAA).</text>
</comment>
<dbReference type="EMBL" id="AWUE01018421">
    <property type="protein sequence ID" value="OMO80570.1"/>
    <property type="molecule type" value="Genomic_DNA"/>
</dbReference>
<comment type="similarity">
    <text evidence="6">Belongs to the iron/ascorbate-dependent oxidoreductase family.</text>
</comment>
<protein>
    <recommendedName>
        <fullName evidence="4">2-oxoglutarate-dependent dioxygenase DAO</fullName>
    </recommendedName>
    <alternativeName>
        <fullName evidence="5">Protein DIOXYGENASE FOR AUXIN OXIDATION</fullName>
    </alternativeName>
</protein>
<accession>A0A1R3IDE1</accession>
<dbReference type="PROSITE" id="PS51471">
    <property type="entry name" value="FE2OG_OXY"/>
    <property type="match status" value="1"/>
</dbReference>
<evidence type="ECO:0000256" key="6">
    <source>
        <dbReference type="RuleBase" id="RU003682"/>
    </source>
</evidence>
<dbReference type="AlphaFoldDB" id="A0A1R3IDE1"/>
<proteinExistence type="inferred from homology"/>
<evidence type="ECO:0000256" key="5">
    <source>
        <dbReference type="ARBA" id="ARBA00076740"/>
    </source>
</evidence>
<dbReference type="OrthoDB" id="288590at2759"/>
<dbReference type="InterPro" id="IPR005123">
    <property type="entry name" value="Oxoglu/Fe-dep_dioxygenase_dom"/>
</dbReference>
<dbReference type="InterPro" id="IPR050231">
    <property type="entry name" value="Iron_ascorbate_oxido_reductase"/>
</dbReference>
<reference evidence="9" key="1">
    <citation type="submission" date="2013-09" db="EMBL/GenBank/DDBJ databases">
        <title>Corchorus olitorius genome sequencing.</title>
        <authorList>
            <person name="Alam M."/>
            <person name="Haque M.S."/>
            <person name="Islam M.S."/>
            <person name="Emdad E.M."/>
            <person name="Islam M.M."/>
            <person name="Ahmed B."/>
            <person name="Halim A."/>
            <person name="Hossen Q.M.M."/>
            <person name="Hossain M.Z."/>
            <person name="Ahmed R."/>
            <person name="Khan M.M."/>
            <person name="Islam R."/>
            <person name="Rashid M.M."/>
            <person name="Khan S.A."/>
            <person name="Rahman M.S."/>
            <person name="Alam M."/>
            <person name="Yahiya A.S."/>
            <person name="Khan M.S."/>
            <person name="Azam M.S."/>
            <person name="Haque T."/>
            <person name="Lashkar M.Z.H."/>
            <person name="Akhand A.I."/>
            <person name="Morshed G."/>
            <person name="Roy S."/>
            <person name="Uddin K.S."/>
            <person name="Rabeya T."/>
            <person name="Hossain A.S."/>
            <person name="Chowdhury A."/>
            <person name="Snigdha A.R."/>
            <person name="Mortoza M.S."/>
            <person name="Matin S.A."/>
            <person name="Hoque S.M.E."/>
            <person name="Islam M.K."/>
            <person name="Roy D.K."/>
            <person name="Haider R."/>
            <person name="Moosa M.M."/>
            <person name="Elias S.M."/>
            <person name="Hasan A.M."/>
            <person name="Jahan S."/>
            <person name="Shafiuddin M."/>
            <person name="Mahmood N."/>
            <person name="Shommy N.S."/>
        </authorList>
    </citation>
    <scope>NUCLEOTIDE SEQUENCE [LARGE SCALE GENOMIC DNA]</scope>
    <source>
        <strain evidence="9">cv. O-4</strain>
    </source>
</reference>
<evidence type="ECO:0000259" key="7">
    <source>
        <dbReference type="PROSITE" id="PS51471"/>
    </source>
</evidence>
<evidence type="ECO:0000313" key="9">
    <source>
        <dbReference type="Proteomes" id="UP000187203"/>
    </source>
</evidence>
<dbReference type="GO" id="GO:0046872">
    <property type="term" value="F:metal ion binding"/>
    <property type="evidence" value="ECO:0007669"/>
    <property type="project" value="UniProtKB-KW"/>
</dbReference>
<dbReference type="PANTHER" id="PTHR47990">
    <property type="entry name" value="2-OXOGLUTARATE (2OG) AND FE(II)-DEPENDENT OXYGENASE SUPERFAMILY PROTEIN-RELATED"/>
    <property type="match status" value="1"/>
</dbReference>
<dbReference type="SUPFAM" id="SSF51197">
    <property type="entry name" value="Clavaminate synthase-like"/>
    <property type="match status" value="1"/>
</dbReference>
<dbReference type="InterPro" id="IPR027443">
    <property type="entry name" value="IPNS-like_sf"/>
</dbReference>
<evidence type="ECO:0000256" key="4">
    <source>
        <dbReference type="ARBA" id="ARBA00074102"/>
    </source>
</evidence>
<gene>
    <name evidence="8" type="ORF">COLO4_24037</name>
</gene>
<dbReference type="InterPro" id="IPR026992">
    <property type="entry name" value="DIOX_N"/>
</dbReference>
<dbReference type="InterPro" id="IPR044861">
    <property type="entry name" value="IPNS-like_FE2OG_OXY"/>
</dbReference>
<comment type="caution">
    <text evidence="8">The sequence shown here is derived from an EMBL/GenBank/DDBJ whole genome shotgun (WGS) entry which is preliminary data.</text>
</comment>